<accession>A0A844CUU4</accession>
<name>A0A844CUU4_9RHOB</name>
<comment type="caution">
    <text evidence="2">The sequence shown here is derived from an EMBL/GenBank/DDBJ whole genome shotgun (WGS) entry which is preliminary data.</text>
</comment>
<dbReference type="PANTHER" id="PTHR22916:SF3">
    <property type="entry name" value="UDP-GLCNAC:BETAGAL BETA-1,3-N-ACETYLGLUCOSAMINYLTRANSFERASE-LIKE PROTEIN 1"/>
    <property type="match status" value="1"/>
</dbReference>
<dbReference type="OrthoDB" id="9807795at2"/>
<evidence type="ECO:0000313" key="3">
    <source>
        <dbReference type="Proteomes" id="UP000564704"/>
    </source>
</evidence>
<proteinExistence type="predicted"/>
<keyword evidence="3" id="KW-1185">Reference proteome</keyword>
<sequence>MQAFTLVSTSHQPMSLLSSAQLKMGNEMKPKCSLLVLTYNQEDFVAEAVKAALAQTYSPVEIIISDDASSDRTFSIAKNCVKDYDGPHEIVLNRNKQNMGVIAHTNALVARATGDILIPAYGDDVSYPDRVESIVACFEAEGPLLVHSYADPIDGSGNPTLSRYLKADFFRTTDALEVATSLAHYLGASGAWSRALFDTYGPIQSPLVFDDHILGFRAALECRVSLIRKPLLAYRDGLGLSHSKKNGLDSERNRQQRRRLLRQALAVFEERQKDARLFGLSSNDPISRKLMAALDSTETRLAYYDGGVINALSKHPLGAGRDLIKEVLRDLRNR</sequence>
<dbReference type="InterPro" id="IPR029044">
    <property type="entry name" value="Nucleotide-diphossugar_trans"/>
</dbReference>
<keyword evidence="2" id="KW-0808">Transferase</keyword>
<feature type="domain" description="Glycosyltransferase 2-like" evidence="1">
    <location>
        <begin position="33"/>
        <end position="199"/>
    </location>
</feature>
<dbReference type="AlphaFoldDB" id="A0A844CUU4"/>
<evidence type="ECO:0000313" key="2">
    <source>
        <dbReference type="EMBL" id="MRU14956.1"/>
    </source>
</evidence>
<dbReference type="Pfam" id="PF00535">
    <property type="entry name" value="Glycos_transf_2"/>
    <property type="match status" value="1"/>
</dbReference>
<organism evidence="2 3">
    <name type="scientific">Roseovarius bejariae</name>
    <dbReference type="NCBI Taxonomy" id="2576383"/>
    <lineage>
        <taxon>Bacteria</taxon>
        <taxon>Pseudomonadati</taxon>
        <taxon>Pseudomonadota</taxon>
        <taxon>Alphaproteobacteria</taxon>
        <taxon>Rhodobacterales</taxon>
        <taxon>Roseobacteraceae</taxon>
        <taxon>Roseovarius</taxon>
    </lineage>
</organism>
<dbReference type="Gene3D" id="3.90.550.10">
    <property type="entry name" value="Spore Coat Polysaccharide Biosynthesis Protein SpsA, Chain A"/>
    <property type="match status" value="1"/>
</dbReference>
<dbReference type="SUPFAM" id="SSF53448">
    <property type="entry name" value="Nucleotide-diphospho-sugar transferases"/>
    <property type="match status" value="1"/>
</dbReference>
<gene>
    <name evidence="2" type="ORF">FDP25_05885</name>
</gene>
<dbReference type="EMBL" id="SZWE01000001">
    <property type="protein sequence ID" value="MRU14956.1"/>
    <property type="molecule type" value="Genomic_DNA"/>
</dbReference>
<reference evidence="2 3" key="1">
    <citation type="submission" date="2019-05" db="EMBL/GenBank/DDBJ databases">
        <title>Roseovarius bejariae sp. nov., a moderately halophylic bacterium isolated from a saline soil in Rambla Salada (Murcia).</title>
        <authorList>
            <person name="Castro D.J."/>
            <person name="Gomez-Altuve A."/>
            <person name="Reina J.C."/>
            <person name="Rodriguez M."/>
            <person name="Sampedro I."/>
            <person name="Llamas I."/>
            <person name="Martinez-Checa F."/>
        </authorList>
    </citation>
    <scope>NUCLEOTIDE SEQUENCE [LARGE SCALE GENOMIC DNA]</scope>
    <source>
        <strain evidence="2 3">A21</strain>
    </source>
</reference>
<dbReference type="PANTHER" id="PTHR22916">
    <property type="entry name" value="GLYCOSYLTRANSFERASE"/>
    <property type="match status" value="1"/>
</dbReference>
<dbReference type="Proteomes" id="UP000564704">
    <property type="component" value="Unassembled WGS sequence"/>
</dbReference>
<protein>
    <submittedName>
        <fullName evidence="2">Glycosyltransferase</fullName>
    </submittedName>
</protein>
<dbReference type="InterPro" id="IPR001173">
    <property type="entry name" value="Glyco_trans_2-like"/>
</dbReference>
<evidence type="ECO:0000259" key="1">
    <source>
        <dbReference type="Pfam" id="PF00535"/>
    </source>
</evidence>
<dbReference type="GO" id="GO:0016758">
    <property type="term" value="F:hexosyltransferase activity"/>
    <property type="evidence" value="ECO:0007669"/>
    <property type="project" value="UniProtKB-ARBA"/>
</dbReference>